<proteinExistence type="predicted"/>
<evidence type="ECO:0000313" key="4">
    <source>
        <dbReference type="Proteomes" id="UP001140453"/>
    </source>
</evidence>
<evidence type="ECO:0000256" key="1">
    <source>
        <dbReference type="SAM" id="MobiDB-lite"/>
    </source>
</evidence>
<keyword evidence="4" id="KW-1185">Reference proteome</keyword>
<feature type="domain" description="Heterokaryon incompatibility" evidence="2">
    <location>
        <begin position="185"/>
        <end position="337"/>
    </location>
</feature>
<feature type="region of interest" description="Disordered" evidence="1">
    <location>
        <begin position="1"/>
        <end position="44"/>
    </location>
</feature>
<feature type="compositionally biased region" description="Basic residues" evidence="1">
    <location>
        <begin position="27"/>
        <end position="36"/>
    </location>
</feature>
<reference evidence="3" key="1">
    <citation type="submission" date="2022-10" db="EMBL/GenBank/DDBJ databases">
        <title>Tapping the CABI collections for fungal endophytes: first genome assemblies for Collariella, Neodidymelliopsis, Ascochyta clinopodiicola, Didymella pomorum, Didymosphaeria variabile, Neocosmospora piperis and Neocucurbitaria cava.</title>
        <authorList>
            <person name="Hill R."/>
        </authorList>
    </citation>
    <scope>NUCLEOTIDE SEQUENCE</scope>
    <source>
        <strain evidence="3">IMI 355082</strain>
    </source>
</reference>
<dbReference type="Pfam" id="PF06985">
    <property type="entry name" value="HET"/>
    <property type="match status" value="1"/>
</dbReference>
<dbReference type="PANTHER" id="PTHR24148:SF73">
    <property type="entry name" value="HET DOMAIN PROTEIN (AFU_ORTHOLOGUE AFUA_8G01020)"/>
    <property type="match status" value="1"/>
</dbReference>
<comment type="caution">
    <text evidence="3">The sequence shown here is derived from an EMBL/GenBank/DDBJ whole genome shotgun (WGS) entry which is preliminary data.</text>
</comment>
<evidence type="ECO:0000313" key="3">
    <source>
        <dbReference type="EMBL" id="KAJ4385208.1"/>
    </source>
</evidence>
<sequence>MADSKAYHFSRISGYRIPSPPPQAPRLGRRAPHRPPRVPPVPPIVKQELRLEYDASKHAERSPVDKAAMDSVTQESSSILAATPSQVVETAAAATVWRPASEPNVQRRPPSSLMTPAFFFPSPTPPGSSDGLQNVPSFSGGLGDKIYRYKPLQRTEFRLVRILAARSSQVKCEILHRSLEAPPSYTAVSYAWGDPADSARIKIRDENCSAFIEVPIAKSLYHALDALREKKGDVLVWADAISIDQDNQDEKNQQLSMMPDIYRKSLSVAMYLGPEEDDSELAIRLLEDLASVAEEGPEACERHVKQMFSQQSHDPSLPALAALFERDYWKRLWVVQEVYNAIRLSRRMFFKSTKEF</sequence>
<dbReference type="AlphaFoldDB" id="A0A9W8YHN1"/>
<evidence type="ECO:0000259" key="2">
    <source>
        <dbReference type="Pfam" id="PF06985"/>
    </source>
</evidence>
<dbReference type="InterPro" id="IPR010730">
    <property type="entry name" value="HET"/>
</dbReference>
<protein>
    <recommendedName>
        <fullName evidence="2">Heterokaryon incompatibility domain-containing protein</fullName>
    </recommendedName>
</protein>
<accession>A0A9W8YHN1</accession>
<dbReference type="OrthoDB" id="3548654at2759"/>
<dbReference type="PANTHER" id="PTHR24148">
    <property type="entry name" value="ANKYRIN REPEAT DOMAIN-CONTAINING PROTEIN 39 HOMOLOG-RELATED"/>
    <property type="match status" value="1"/>
</dbReference>
<dbReference type="Proteomes" id="UP001140453">
    <property type="component" value="Unassembled WGS sequence"/>
</dbReference>
<dbReference type="InterPro" id="IPR052895">
    <property type="entry name" value="HetReg/Transcr_Mod"/>
</dbReference>
<name>A0A9W8YHN1_9PEZI</name>
<organism evidence="3 4">
    <name type="scientific">Gnomoniopsis smithogilvyi</name>
    <dbReference type="NCBI Taxonomy" id="1191159"/>
    <lineage>
        <taxon>Eukaryota</taxon>
        <taxon>Fungi</taxon>
        <taxon>Dikarya</taxon>
        <taxon>Ascomycota</taxon>
        <taxon>Pezizomycotina</taxon>
        <taxon>Sordariomycetes</taxon>
        <taxon>Sordariomycetidae</taxon>
        <taxon>Diaporthales</taxon>
        <taxon>Gnomoniaceae</taxon>
        <taxon>Gnomoniopsis</taxon>
    </lineage>
</organism>
<dbReference type="EMBL" id="JAPEVB010000008">
    <property type="protein sequence ID" value="KAJ4385208.1"/>
    <property type="molecule type" value="Genomic_DNA"/>
</dbReference>
<gene>
    <name evidence="3" type="ORF">N0V93_010269</name>
</gene>